<gene>
    <name evidence="1" type="ORF">HA252_02565</name>
    <name evidence="2" type="ORF">J4203_06475</name>
</gene>
<reference evidence="2" key="2">
    <citation type="submission" date="2021-03" db="EMBL/GenBank/DDBJ databases">
        <authorList>
            <person name="Jaffe A."/>
        </authorList>
    </citation>
    <scope>NUCLEOTIDE SEQUENCE</scope>
    <source>
        <strain evidence="2">RIFCSPLOWO2_01_FULL_58_19</strain>
    </source>
</reference>
<comment type="caution">
    <text evidence="1">The sequence shown here is derived from an EMBL/GenBank/DDBJ whole genome shotgun (WGS) entry which is preliminary data.</text>
</comment>
<proteinExistence type="predicted"/>
<dbReference type="EMBL" id="DUGH01000063">
    <property type="protein sequence ID" value="HIH16263.1"/>
    <property type="molecule type" value="Genomic_DNA"/>
</dbReference>
<protein>
    <submittedName>
        <fullName evidence="1">Uncharacterized protein</fullName>
    </submittedName>
</protein>
<dbReference type="Proteomes" id="UP000678237">
    <property type="component" value="Unassembled WGS sequence"/>
</dbReference>
<evidence type="ECO:0000313" key="3">
    <source>
        <dbReference type="Proteomes" id="UP000564964"/>
    </source>
</evidence>
<dbReference type="Proteomes" id="UP000564964">
    <property type="component" value="Unassembled WGS sequence"/>
</dbReference>
<name>A0A7J4JES8_9ARCH</name>
<sequence>MQAKQFVTLTFSLAANGRPEVYDFLWTYLPKALQQTGCKKLRLEINRLEPLNRIYTRLNLPHERIQEIFNRFCQSHHLRRRASLDAYQDKTSLAAELDAKNLAPLFKDYNVLFDLFFADIVVKADNGLFVDMADGFSNMVVVEGTQPKLRQFEGLLQKLCKAPVRFSYSEGEKASMEPGNHLTPLMHLYTRHELNKMHLFERRLVNVVAEKATVLRKERAKTPRKGRFDFFVETFDGKRMGVEVLTRPSEGKLKEKLAYAVDVDEFVFVLPDGSLNTHRRPTQKVFHKQDRSTPLSPVFNNPKLRVWLFDVKTHQFTVKDKLNKVFNTGKTPH</sequence>
<reference evidence="2" key="3">
    <citation type="submission" date="2021-05" db="EMBL/GenBank/DDBJ databases">
        <title>Protein family content uncovers lineage relationships and bacterial pathway maintenance mechanisms in DPANN archaea.</title>
        <authorList>
            <person name="Castelle C.J."/>
            <person name="Meheust R."/>
            <person name="Jaffe A.L."/>
            <person name="Seitz K."/>
            <person name="Gong X."/>
            <person name="Baker B.J."/>
            <person name="Banfield J.F."/>
        </authorList>
    </citation>
    <scope>NUCLEOTIDE SEQUENCE</scope>
    <source>
        <strain evidence="2">RIFCSPLOWO2_01_FULL_58_19</strain>
    </source>
</reference>
<accession>A0A7J4JES8</accession>
<evidence type="ECO:0000313" key="1">
    <source>
        <dbReference type="EMBL" id="HIH16263.1"/>
    </source>
</evidence>
<reference evidence="1" key="1">
    <citation type="journal article" date="2020" name="bioRxiv">
        <title>A rank-normalized archaeal taxonomy based on genome phylogeny resolves widespread incomplete and uneven classifications.</title>
        <authorList>
            <person name="Rinke C."/>
            <person name="Chuvochina M."/>
            <person name="Mussig A.J."/>
            <person name="Chaumeil P.-A."/>
            <person name="Waite D.W."/>
            <person name="Whitman W.B."/>
            <person name="Parks D.H."/>
            <person name="Hugenholtz P."/>
        </authorList>
    </citation>
    <scope>NUCLEOTIDE SEQUENCE</scope>
    <source>
        <strain evidence="1">UBA10219</strain>
    </source>
</reference>
<dbReference type="AlphaFoldDB" id="A0A7J4JES8"/>
<organism evidence="1 3">
    <name type="scientific">Candidatus Iainarchaeum sp</name>
    <dbReference type="NCBI Taxonomy" id="3101447"/>
    <lineage>
        <taxon>Archaea</taxon>
        <taxon>Candidatus Iainarchaeota</taxon>
        <taxon>Candidatus Iainarchaeia</taxon>
        <taxon>Candidatus Iainarchaeales</taxon>
        <taxon>Candidatus Iainarchaeaceae</taxon>
        <taxon>Candidatus Iainarchaeum</taxon>
    </lineage>
</organism>
<dbReference type="EMBL" id="JAGVWE010000005">
    <property type="protein sequence ID" value="MBS3063482.1"/>
    <property type="molecule type" value="Genomic_DNA"/>
</dbReference>
<evidence type="ECO:0000313" key="2">
    <source>
        <dbReference type="EMBL" id="MBS3063482.1"/>
    </source>
</evidence>